<dbReference type="OrthoDB" id="9775794at2"/>
<dbReference type="InterPro" id="IPR001753">
    <property type="entry name" value="Enoyl-CoA_hydra/iso"/>
</dbReference>
<keyword evidence="4" id="KW-1185">Reference proteome</keyword>
<dbReference type="Proteomes" id="UP000318937">
    <property type="component" value="Unassembled WGS sequence"/>
</dbReference>
<dbReference type="PROSITE" id="PS00166">
    <property type="entry name" value="ENOYL_COA_HYDRATASE"/>
    <property type="match status" value="1"/>
</dbReference>
<accession>A0A544T5J3</accession>
<dbReference type="GO" id="GO:0016853">
    <property type="term" value="F:isomerase activity"/>
    <property type="evidence" value="ECO:0007669"/>
    <property type="project" value="UniProtKB-KW"/>
</dbReference>
<proteinExistence type="inferred from homology"/>
<evidence type="ECO:0000313" key="4">
    <source>
        <dbReference type="Proteomes" id="UP000318937"/>
    </source>
</evidence>
<dbReference type="RefSeq" id="WP_142607896.1">
    <property type="nucleotide sequence ID" value="NZ_VDGG01000027.1"/>
</dbReference>
<gene>
    <name evidence="3" type="ORF">FG383_13380</name>
</gene>
<dbReference type="CDD" id="cd06558">
    <property type="entry name" value="crotonase-like"/>
    <property type="match status" value="1"/>
</dbReference>
<dbReference type="InterPro" id="IPR018376">
    <property type="entry name" value="Enoyl-CoA_hyd/isom_CS"/>
</dbReference>
<dbReference type="AlphaFoldDB" id="A0A544T5J3"/>
<comment type="caution">
    <text evidence="3">The sequence shown here is derived from an EMBL/GenBank/DDBJ whole genome shotgun (WGS) entry which is preliminary data.</text>
</comment>
<evidence type="ECO:0000256" key="1">
    <source>
        <dbReference type="ARBA" id="ARBA00005254"/>
    </source>
</evidence>
<dbReference type="InterPro" id="IPR029045">
    <property type="entry name" value="ClpP/crotonase-like_dom_sf"/>
</dbReference>
<protein>
    <submittedName>
        <fullName evidence="3">Enoyl-CoA hydratase/isomerase family protein</fullName>
    </submittedName>
</protein>
<dbReference type="SUPFAM" id="SSF52096">
    <property type="entry name" value="ClpP/crotonase"/>
    <property type="match status" value="1"/>
</dbReference>
<sequence length="261" mass="29067">MKKYETLIVEYVEPTLSITFNRLDKANAMNYQMDQELNELISEVSSDKKYKFIIFTGAGKVFSAGADIKEVGKSIEENEEDSSWIRKDQISRQEFLRKLDALDQITIAAINGPAFGAGLALAMSCDFRIIADDATLSLPEIDRGMFFSGGGTPRLVNLIGASKAKELIMLGDIITAKEAKDIGLVTKVVAREELSTTVDEFLKKLIKKPFDPLRITKKIVHASVPRFENLLYYEAELQEQMLLGGGTLEKIKEFVGKTKEG</sequence>
<dbReference type="PANTHER" id="PTHR11941">
    <property type="entry name" value="ENOYL-COA HYDRATASE-RELATED"/>
    <property type="match status" value="1"/>
</dbReference>
<comment type="similarity">
    <text evidence="1 2">Belongs to the enoyl-CoA hydratase/isomerase family.</text>
</comment>
<organism evidence="3 4">
    <name type="scientific">Psychrobacillus soli</name>
    <dbReference type="NCBI Taxonomy" id="1543965"/>
    <lineage>
        <taxon>Bacteria</taxon>
        <taxon>Bacillati</taxon>
        <taxon>Bacillota</taxon>
        <taxon>Bacilli</taxon>
        <taxon>Bacillales</taxon>
        <taxon>Bacillaceae</taxon>
        <taxon>Psychrobacillus</taxon>
    </lineage>
</organism>
<dbReference type="EMBL" id="VDGG01000027">
    <property type="protein sequence ID" value="TQR12733.1"/>
    <property type="molecule type" value="Genomic_DNA"/>
</dbReference>
<reference evidence="3 4" key="1">
    <citation type="submission" date="2019-05" db="EMBL/GenBank/DDBJ databases">
        <title>Psychrobacillus vulpis sp. nov., a new species isolated from feces of a red fox that inhabits in The Tablas de Daimiel Natural Park, Albacete, Spain.</title>
        <authorList>
            <person name="Rodriguez M."/>
            <person name="Reina J.C."/>
            <person name="Bejar V."/>
            <person name="Llamas I."/>
        </authorList>
    </citation>
    <scope>NUCLEOTIDE SEQUENCE [LARGE SCALE GENOMIC DNA]</scope>
    <source>
        <strain evidence="3 4">NHI-2</strain>
    </source>
</reference>
<dbReference type="GO" id="GO:0006635">
    <property type="term" value="P:fatty acid beta-oxidation"/>
    <property type="evidence" value="ECO:0007669"/>
    <property type="project" value="TreeGrafter"/>
</dbReference>
<evidence type="ECO:0000256" key="2">
    <source>
        <dbReference type="RuleBase" id="RU003707"/>
    </source>
</evidence>
<evidence type="ECO:0000313" key="3">
    <source>
        <dbReference type="EMBL" id="TQR12733.1"/>
    </source>
</evidence>
<dbReference type="Pfam" id="PF00378">
    <property type="entry name" value="ECH_1"/>
    <property type="match status" value="1"/>
</dbReference>
<dbReference type="PANTHER" id="PTHR11941:SF54">
    <property type="entry name" value="ENOYL-COA HYDRATASE, MITOCHONDRIAL"/>
    <property type="match status" value="1"/>
</dbReference>
<dbReference type="Gene3D" id="3.90.226.10">
    <property type="entry name" value="2-enoyl-CoA Hydratase, Chain A, domain 1"/>
    <property type="match status" value="1"/>
</dbReference>
<keyword evidence="3" id="KW-0413">Isomerase</keyword>
<name>A0A544T5J3_9BACI</name>